<gene>
    <name evidence="2" type="ORF">TeGR_g1846</name>
</gene>
<organism evidence="2 3">
    <name type="scientific">Tetraparma gracilis</name>
    <dbReference type="NCBI Taxonomy" id="2962635"/>
    <lineage>
        <taxon>Eukaryota</taxon>
        <taxon>Sar</taxon>
        <taxon>Stramenopiles</taxon>
        <taxon>Ochrophyta</taxon>
        <taxon>Bolidophyceae</taxon>
        <taxon>Parmales</taxon>
        <taxon>Triparmaceae</taxon>
        <taxon>Tetraparma</taxon>
    </lineage>
</organism>
<feature type="non-terminal residue" evidence="2">
    <location>
        <position position="92"/>
    </location>
</feature>
<feature type="region of interest" description="Disordered" evidence="1">
    <location>
        <begin position="62"/>
        <end position="92"/>
    </location>
</feature>
<proteinExistence type="predicted"/>
<comment type="caution">
    <text evidence="2">The sequence shown here is derived from an EMBL/GenBank/DDBJ whole genome shotgun (WGS) entry which is preliminary data.</text>
</comment>
<dbReference type="Proteomes" id="UP001165060">
    <property type="component" value="Unassembled WGS sequence"/>
</dbReference>
<feature type="region of interest" description="Disordered" evidence="1">
    <location>
        <begin position="1"/>
        <end position="46"/>
    </location>
</feature>
<dbReference type="EMBL" id="BRYB01001677">
    <property type="protein sequence ID" value="GMI30909.1"/>
    <property type="molecule type" value="Genomic_DNA"/>
</dbReference>
<protein>
    <submittedName>
        <fullName evidence="2">Uncharacterized protein</fullName>
    </submittedName>
</protein>
<sequence>MPSLALSQSMPSTPSTNPRSARSNVSSMNLNLEPDKHGAGRHGLSSPVHKAYVPPYFFDESGQVVERGPPAPSSAELFEPPSTAALEARKRQ</sequence>
<reference evidence="2 3" key="1">
    <citation type="journal article" date="2023" name="Commun. Biol.">
        <title>Genome analysis of Parmales, the sister group of diatoms, reveals the evolutionary specialization of diatoms from phago-mixotrophs to photoautotrophs.</title>
        <authorList>
            <person name="Ban H."/>
            <person name="Sato S."/>
            <person name="Yoshikawa S."/>
            <person name="Yamada K."/>
            <person name="Nakamura Y."/>
            <person name="Ichinomiya M."/>
            <person name="Sato N."/>
            <person name="Blanc-Mathieu R."/>
            <person name="Endo H."/>
            <person name="Kuwata A."/>
            <person name="Ogata H."/>
        </authorList>
    </citation>
    <scope>NUCLEOTIDE SEQUENCE [LARGE SCALE GENOMIC DNA]</scope>
</reference>
<feature type="compositionally biased region" description="Polar residues" evidence="1">
    <location>
        <begin position="1"/>
        <end position="30"/>
    </location>
</feature>
<name>A0ABQ6MRY7_9STRA</name>
<evidence type="ECO:0000256" key="1">
    <source>
        <dbReference type="SAM" id="MobiDB-lite"/>
    </source>
</evidence>
<evidence type="ECO:0000313" key="2">
    <source>
        <dbReference type="EMBL" id="GMI30909.1"/>
    </source>
</evidence>
<keyword evidence="3" id="KW-1185">Reference proteome</keyword>
<accession>A0ABQ6MRY7</accession>
<evidence type="ECO:0000313" key="3">
    <source>
        <dbReference type="Proteomes" id="UP001165060"/>
    </source>
</evidence>